<dbReference type="Pfam" id="PF00106">
    <property type="entry name" value="adh_short"/>
    <property type="match status" value="1"/>
</dbReference>
<evidence type="ECO:0000313" key="2">
    <source>
        <dbReference type="Proteomes" id="UP000048841"/>
    </source>
</evidence>
<dbReference type="Proteomes" id="UP000048841">
    <property type="component" value="Unassembled WGS sequence"/>
</dbReference>
<organism evidence="1 2">
    <name type="scientific">Yersinia enterocolitica</name>
    <dbReference type="NCBI Taxonomy" id="630"/>
    <lineage>
        <taxon>Bacteria</taxon>
        <taxon>Pseudomonadati</taxon>
        <taxon>Pseudomonadota</taxon>
        <taxon>Gammaproteobacteria</taxon>
        <taxon>Enterobacterales</taxon>
        <taxon>Yersiniaceae</taxon>
        <taxon>Yersinia</taxon>
    </lineage>
</organism>
<dbReference type="Gene3D" id="3.40.50.720">
    <property type="entry name" value="NAD(P)-binding Rossmann-like Domain"/>
    <property type="match status" value="1"/>
</dbReference>
<dbReference type="SUPFAM" id="SSF51735">
    <property type="entry name" value="NAD(P)-binding Rossmann-fold domains"/>
    <property type="match status" value="1"/>
</dbReference>
<name>A0A0H5HDP5_YEREN</name>
<dbReference type="PANTHER" id="PTHR45458:SF1">
    <property type="entry name" value="SHORT CHAIN DEHYDROGENASE"/>
    <property type="match status" value="1"/>
</dbReference>
<sequence length="227" mass="24203">MMSTAKRQALIIGASRGLGLGLVDELNRRGWSVTATTRGVAKDTAAHAAHWLTLDINQPDSIKTFLPQIQGQTFDLIFINAGISGPEHQSAVDAKPEEILELFQTNAVSPIRIAQLLLVQRNPTHSVLAFMSSQLGSLGHNASGHKPLYSASKAALNMMTRNLVAEVADPSLTVLSIHPGWVKTDMGGDAAPLTIATSVKGVVDQIERASGKGGHGFIDYQGHTLPW</sequence>
<dbReference type="PRINTS" id="PR00081">
    <property type="entry name" value="GDHRDH"/>
</dbReference>
<evidence type="ECO:0000313" key="1">
    <source>
        <dbReference type="EMBL" id="CFQ67429.1"/>
    </source>
</evidence>
<dbReference type="InterPro" id="IPR052184">
    <property type="entry name" value="SDR_enzymes"/>
</dbReference>
<protein>
    <submittedName>
        <fullName evidence="1">Short chain dehydrogenase</fullName>
    </submittedName>
</protein>
<dbReference type="InterPro" id="IPR002347">
    <property type="entry name" value="SDR_fam"/>
</dbReference>
<dbReference type="EMBL" id="CGBR01000021">
    <property type="protein sequence ID" value="CFQ67429.1"/>
    <property type="molecule type" value="Genomic_DNA"/>
</dbReference>
<dbReference type="GO" id="GO:0016616">
    <property type="term" value="F:oxidoreductase activity, acting on the CH-OH group of donors, NAD or NADP as acceptor"/>
    <property type="evidence" value="ECO:0007669"/>
    <property type="project" value="TreeGrafter"/>
</dbReference>
<dbReference type="PANTHER" id="PTHR45458">
    <property type="entry name" value="SHORT-CHAIN DEHYDROGENASE/REDUCTASE SDR"/>
    <property type="match status" value="1"/>
</dbReference>
<gene>
    <name evidence="1" type="primary">csgA</name>
    <name evidence="1" type="ORF">ERS137941_02856</name>
</gene>
<reference evidence="1 2" key="1">
    <citation type="submission" date="2015-03" db="EMBL/GenBank/DDBJ databases">
        <authorList>
            <person name="Murphy D."/>
        </authorList>
    </citation>
    <scope>NUCLEOTIDE SEQUENCE [LARGE SCALE GENOMIC DNA]</scope>
    <source>
        <strain evidence="1 2">IP26249</strain>
    </source>
</reference>
<dbReference type="NCBIfam" id="NF006035">
    <property type="entry name" value="PRK08177.1"/>
    <property type="match status" value="1"/>
</dbReference>
<accession>A0A0H5HDP5</accession>
<dbReference type="AlphaFoldDB" id="A0A0H5HDP5"/>
<dbReference type="InterPro" id="IPR036291">
    <property type="entry name" value="NAD(P)-bd_dom_sf"/>
</dbReference>
<proteinExistence type="predicted"/>